<dbReference type="GO" id="GO:0006596">
    <property type="term" value="P:polyamine biosynthetic process"/>
    <property type="evidence" value="ECO:0007669"/>
    <property type="project" value="UniProtKB-KW"/>
</dbReference>
<dbReference type="EMBL" id="CP098242">
    <property type="protein sequence ID" value="WAW10981.1"/>
    <property type="molecule type" value="Genomic_DNA"/>
</dbReference>
<evidence type="ECO:0000256" key="1">
    <source>
        <dbReference type="ARBA" id="ARBA00023115"/>
    </source>
</evidence>
<dbReference type="InterPro" id="IPR029063">
    <property type="entry name" value="SAM-dependent_MTases_sf"/>
</dbReference>
<sequence length="265" mass="29805">MLIKRKSVEKEESSRKPAGGRKPRYSPLIISESGGVRYLHFGTEWIQGAMRIRDPYKIELAYGRQMMAWMLFVHNPAHIVQLGLGTGALTKFSYRHFAQAKVTAVELNPEVISACHSMFALPAPDKRLSVLEMDAMDFVLDKSNRGTADIIHVDLYDATEKGPVLDTPAFYEACSQCLTDAGMMTVNLFGEHKSYKKNRNAIQKSFPYVLSMPKCEEGNVVVLAFKKIPEPDFKKMTETARQIKSDTGIAALKWVTELKQAIKNQ</sequence>
<accession>A0A9E9P5D3</accession>
<evidence type="ECO:0000313" key="4">
    <source>
        <dbReference type="Proteomes" id="UP001156215"/>
    </source>
</evidence>
<dbReference type="RefSeq" id="WP_269310069.1">
    <property type="nucleotide sequence ID" value="NZ_CP098242.1"/>
</dbReference>
<dbReference type="SUPFAM" id="SSF53335">
    <property type="entry name" value="S-adenosyl-L-methionine-dependent methyltransferases"/>
    <property type="match status" value="1"/>
</dbReference>
<protein>
    <submittedName>
        <fullName evidence="3">Spermidine synthase</fullName>
    </submittedName>
</protein>
<dbReference type="AlphaFoldDB" id="A0A9E9P5D3"/>
<proteinExistence type="predicted"/>
<reference evidence="3" key="1">
    <citation type="journal article" date="2022" name="Front. Microbiol.">
        <title>New perspectives on an old grouping: The genomic and phenotypic variability of Oxalobacter formigenes and the implications for calcium oxalate stone prevention.</title>
        <authorList>
            <person name="Chmiel J.A."/>
            <person name="Carr C."/>
            <person name="Stuivenberg G.A."/>
            <person name="Venema R."/>
            <person name="Chanyi R.M."/>
            <person name="Al K.F."/>
            <person name="Giguere D."/>
            <person name="Say H."/>
            <person name="Akouris P.P."/>
            <person name="Dominguez Romero S.A."/>
            <person name="Kwong A."/>
            <person name="Tai V."/>
            <person name="Koval S.F."/>
            <person name="Razvi H."/>
            <person name="Bjazevic J."/>
            <person name="Burton J.P."/>
        </authorList>
    </citation>
    <scope>NUCLEOTIDE SEQUENCE</scope>
    <source>
        <strain evidence="3">WoOx3</strain>
    </source>
</reference>
<gene>
    <name evidence="3" type="ORF">NB640_04925</name>
</gene>
<dbReference type="PANTHER" id="PTHR43317:SF1">
    <property type="entry name" value="THERMOSPERMINE SYNTHASE ACAULIS5"/>
    <property type="match status" value="1"/>
</dbReference>
<dbReference type="Proteomes" id="UP001156215">
    <property type="component" value="Chromosome"/>
</dbReference>
<dbReference type="Pfam" id="PF01564">
    <property type="entry name" value="Spermine_synth"/>
    <property type="match status" value="1"/>
</dbReference>
<keyword evidence="4" id="KW-1185">Reference proteome</keyword>
<dbReference type="KEGG" id="ovb:NB640_04925"/>
<organism evidence="3 4">
    <name type="scientific">Oxalobacter vibrioformis</name>
    <dbReference type="NCBI Taxonomy" id="933080"/>
    <lineage>
        <taxon>Bacteria</taxon>
        <taxon>Pseudomonadati</taxon>
        <taxon>Pseudomonadota</taxon>
        <taxon>Betaproteobacteria</taxon>
        <taxon>Burkholderiales</taxon>
        <taxon>Oxalobacteraceae</taxon>
        <taxon>Oxalobacter</taxon>
    </lineage>
</organism>
<feature type="compositionally biased region" description="Basic and acidic residues" evidence="2">
    <location>
        <begin position="1"/>
        <end position="15"/>
    </location>
</feature>
<dbReference type="Gene3D" id="3.40.50.150">
    <property type="entry name" value="Vaccinia Virus protein VP39"/>
    <property type="match status" value="1"/>
</dbReference>
<evidence type="ECO:0000256" key="2">
    <source>
        <dbReference type="SAM" id="MobiDB-lite"/>
    </source>
</evidence>
<keyword evidence="1" id="KW-0620">Polyamine biosynthesis</keyword>
<name>A0A9E9P5D3_9BURK</name>
<feature type="region of interest" description="Disordered" evidence="2">
    <location>
        <begin position="1"/>
        <end position="24"/>
    </location>
</feature>
<evidence type="ECO:0000313" key="3">
    <source>
        <dbReference type="EMBL" id="WAW10981.1"/>
    </source>
</evidence>
<dbReference type="PANTHER" id="PTHR43317">
    <property type="entry name" value="THERMOSPERMINE SYNTHASE ACAULIS5"/>
    <property type="match status" value="1"/>
</dbReference>